<evidence type="ECO:0000313" key="2">
    <source>
        <dbReference type="Proteomes" id="UP001551584"/>
    </source>
</evidence>
<protein>
    <submittedName>
        <fullName evidence="1">Toxin Doc</fullName>
    </submittedName>
</protein>
<proteinExistence type="predicted"/>
<accession>A0ABV3EK68</accession>
<dbReference type="RefSeq" id="WP_359268946.1">
    <property type="nucleotide sequence ID" value="NZ_JBEZNA010000006.1"/>
</dbReference>
<name>A0ABV3EK68_9ACTN</name>
<organism evidence="1 2">
    <name type="scientific">Streptomyces chilikensis</name>
    <dbReference type="NCBI Taxonomy" id="1194079"/>
    <lineage>
        <taxon>Bacteria</taxon>
        <taxon>Bacillati</taxon>
        <taxon>Actinomycetota</taxon>
        <taxon>Actinomycetes</taxon>
        <taxon>Kitasatosporales</taxon>
        <taxon>Streptomycetaceae</taxon>
        <taxon>Streptomyces</taxon>
    </lineage>
</organism>
<sequence>MELLIDLAWLLERQALLMPRELDVADYSALAAAVQRHRVNTPRIGYEPDNAWRAAALLVTIAREEPLPARNSFFAALTAVEYMAQAGEAVDAPYGALPELVAQVRTYKADVYDAAERLRTWRV</sequence>
<gene>
    <name evidence="1" type="ORF">AB0D95_04630</name>
</gene>
<comment type="caution">
    <text evidence="1">The sequence shown here is derived from an EMBL/GenBank/DDBJ whole genome shotgun (WGS) entry which is preliminary data.</text>
</comment>
<evidence type="ECO:0000313" key="1">
    <source>
        <dbReference type="EMBL" id="MEU9576558.1"/>
    </source>
</evidence>
<dbReference type="Proteomes" id="UP001551584">
    <property type="component" value="Unassembled WGS sequence"/>
</dbReference>
<keyword evidence="2" id="KW-1185">Reference proteome</keyword>
<dbReference type="EMBL" id="JBEZNA010000006">
    <property type="protein sequence ID" value="MEU9576558.1"/>
    <property type="molecule type" value="Genomic_DNA"/>
</dbReference>
<reference evidence="1 2" key="1">
    <citation type="submission" date="2024-06" db="EMBL/GenBank/DDBJ databases">
        <title>The Natural Products Discovery Center: Release of the First 8490 Sequenced Strains for Exploring Actinobacteria Biosynthetic Diversity.</title>
        <authorList>
            <person name="Kalkreuter E."/>
            <person name="Kautsar S.A."/>
            <person name="Yang D."/>
            <person name="Bader C.D."/>
            <person name="Teijaro C.N."/>
            <person name="Fluegel L."/>
            <person name="Davis C.M."/>
            <person name="Simpson J.R."/>
            <person name="Lauterbach L."/>
            <person name="Steele A.D."/>
            <person name="Gui C."/>
            <person name="Meng S."/>
            <person name="Li G."/>
            <person name="Viehrig K."/>
            <person name="Ye F."/>
            <person name="Su P."/>
            <person name="Kiefer A.F."/>
            <person name="Nichols A."/>
            <person name="Cepeda A.J."/>
            <person name="Yan W."/>
            <person name="Fan B."/>
            <person name="Jiang Y."/>
            <person name="Adhikari A."/>
            <person name="Zheng C.-J."/>
            <person name="Schuster L."/>
            <person name="Cowan T.M."/>
            <person name="Smanski M.J."/>
            <person name="Chevrette M.G."/>
            <person name="De Carvalho L.P.S."/>
            <person name="Shen B."/>
        </authorList>
    </citation>
    <scope>NUCLEOTIDE SEQUENCE [LARGE SCALE GENOMIC DNA]</scope>
    <source>
        <strain evidence="1 2">NPDC048117</strain>
    </source>
</reference>